<evidence type="ECO:0000313" key="6">
    <source>
        <dbReference type="Proteomes" id="UP000095401"/>
    </source>
</evidence>
<evidence type="ECO:0000256" key="1">
    <source>
        <dbReference type="ARBA" id="ARBA00000085"/>
    </source>
</evidence>
<evidence type="ECO:0000313" key="5">
    <source>
        <dbReference type="EMBL" id="AOU97349.1"/>
    </source>
</evidence>
<dbReference type="InterPro" id="IPR036097">
    <property type="entry name" value="HisK_dim/P_sf"/>
</dbReference>
<evidence type="ECO:0000256" key="3">
    <source>
        <dbReference type="ARBA" id="ARBA00022553"/>
    </source>
</evidence>
<dbReference type="EMBL" id="CP017415">
    <property type="protein sequence ID" value="AOU97349.1"/>
    <property type="molecule type" value="Genomic_DNA"/>
</dbReference>
<dbReference type="InterPro" id="IPR036890">
    <property type="entry name" value="HATPase_C_sf"/>
</dbReference>
<dbReference type="GO" id="GO:0000155">
    <property type="term" value="F:phosphorelay sensor kinase activity"/>
    <property type="evidence" value="ECO:0007669"/>
    <property type="project" value="InterPro"/>
</dbReference>
<dbReference type="SUPFAM" id="SSF55781">
    <property type="entry name" value="GAF domain-like"/>
    <property type="match status" value="1"/>
</dbReference>
<dbReference type="InterPro" id="IPR005467">
    <property type="entry name" value="His_kinase_dom"/>
</dbReference>
<dbReference type="PROSITE" id="PS50109">
    <property type="entry name" value="HIS_KIN"/>
    <property type="match status" value="1"/>
</dbReference>
<comment type="catalytic activity">
    <reaction evidence="1">
        <text>ATP + protein L-histidine = ADP + protein N-phospho-L-histidine.</text>
        <dbReference type="EC" id="2.7.13.3"/>
    </reaction>
</comment>
<protein>
    <recommendedName>
        <fullName evidence="2">histidine kinase</fullName>
        <ecNumber evidence="2">2.7.13.3</ecNumber>
    </recommendedName>
</protein>
<dbReference type="Proteomes" id="UP000095401">
    <property type="component" value="Chromosome"/>
</dbReference>
<dbReference type="PRINTS" id="PR00344">
    <property type="entry name" value="BCTRLSENSOR"/>
</dbReference>
<dbReference type="GO" id="GO:0005886">
    <property type="term" value="C:plasma membrane"/>
    <property type="evidence" value="ECO:0007669"/>
    <property type="project" value="TreeGrafter"/>
</dbReference>
<dbReference type="PANTHER" id="PTHR45569">
    <property type="entry name" value="SENSOR PROTEIN KDPD"/>
    <property type="match status" value="1"/>
</dbReference>
<dbReference type="CDD" id="cd00082">
    <property type="entry name" value="HisKA"/>
    <property type="match status" value="1"/>
</dbReference>
<dbReference type="AlphaFoldDB" id="A0A1D8ILK9"/>
<dbReference type="InterPro" id="IPR052023">
    <property type="entry name" value="Histidine_kinase_KdpD"/>
</dbReference>
<accession>A0A1D8ILK9</accession>
<dbReference type="NCBIfam" id="TIGR02916">
    <property type="entry name" value="PEP_his_kin"/>
    <property type="match status" value="1"/>
</dbReference>
<dbReference type="InterPro" id="IPR003594">
    <property type="entry name" value="HATPase_dom"/>
</dbReference>
<evidence type="ECO:0000259" key="4">
    <source>
        <dbReference type="PROSITE" id="PS50109"/>
    </source>
</evidence>
<dbReference type="InterPro" id="IPR004358">
    <property type="entry name" value="Sig_transdc_His_kin-like_C"/>
</dbReference>
<gene>
    <name evidence="5" type="ORF">BI364_04505</name>
</gene>
<dbReference type="SUPFAM" id="SSF55874">
    <property type="entry name" value="ATPase domain of HSP90 chaperone/DNA topoisomerase II/histidine kinase"/>
    <property type="match status" value="1"/>
</dbReference>
<dbReference type="SUPFAM" id="SSF47384">
    <property type="entry name" value="Homodimeric domain of signal transducing histidine kinase"/>
    <property type="match status" value="1"/>
</dbReference>
<dbReference type="InterPro" id="IPR014265">
    <property type="entry name" value="XrtA/PrsK"/>
</dbReference>
<organism evidence="5 6">
    <name type="scientific">Acidihalobacter yilgarnensis</name>
    <dbReference type="NCBI Taxonomy" id="2819280"/>
    <lineage>
        <taxon>Bacteria</taxon>
        <taxon>Pseudomonadati</taxon>
        <taxon>Pseudomonadota</taxon>
        <taxon>Gammaproteobacteria</taxon>
        <taxon>Chromatiales</taxon>
        <taxon>Ectothiorhodospiraceae</taxon>
        <taxon>Acidihalobacter</taxon>
    </lineage>
</organism>
<dbReference type="InterPro" id="IPR029016">
    <property type="entry name" value="GAF-like_dom_sf"/>
</dbReference>
<dbReference type="Pfam" id="PF02518">
    <property type="entry name" value="HATPase_c"/>
    <property type="match status" value="1"/>
</dbReference>
<dbReference type="KEGG" id="aprs:BI364_04505"/>
<feature type="domain" description="Histidine kinase" evidence="4">
    <location>
        <begin position="197"/>
        <end position="402"/>
    </location>
</feature>
<dbReference type="InterPro" id="IPR003661">
    <property type="entry name" value="HisK_dim/P_dom"/>
</dbReference>
<dbReference type="PANTHER" id="PTHR45569:SF1">
    <property type="entry name" value="SENSOR PROTEIN KDPD"/>
    <property type="match status" value="1"/>
</dbReference>
<proteinExistence type="predicted"/>
<sequence>MRATARVFLVKNFFTYQYDYRVEWYRLINRLYRIDDLSSPYEKAIKALAEIVDSPGGAIWAKQDQEKYFKPISNWNFPLPENTHTSPESPLVKLLTEHNWIIDSRNDNNPSDSRNHYPEWLISLNQWWLIIPLSHESKLISFVILTESRAPHNLSWEDLDLLKTAAQQIAAYLAQYEISQSLSQARQFQTFNQLSTFLMHDLKNLIAQQSLLVQNANRHKHNPVFVDDMIATIDDSVQRMSHILNQLQDGKESRRKAKFKIGKLIENAISTSHDRLPCPTLKIDAHTSNMEIVIDNHAFAMVLLHLIRNAQDACTNDDTIEIHITVQAPYIMIDVSDTGCGMTQDFIRNRLFTPFDSTKSSRGMGIGAYQARTFARLHGGDVEVESDPGVGTKFRLWFLTTPISDDSLEAETNS</sequence>
<dbReference type="EC" id="2.7.13.3" evidence="2"/>
<name>A0A1D8ILK9_9GAMM</name>
<evidence type="ECO:0000256" key="2">
    <source>
        <dbReference type="ARBA" id="ARBA00012438"/>
    </source>
</evidence>
<dbReference type="SMART" id="SM00387">
    <property type="entry name" value="HATPase_c"/>
    <property type="match status" value="1"/>
</dbReference>
<reference evidence="6" key="1">
    <citation type="submission" date="2016-09" db="EMBL/GenBank/DDBJ databases">
        <title>Acidihalobacter prosperus F5.</title>
        <authorList>
            <person name="Khaleque H.N."/>
            <person name="Ramsay J.P."/>
            <person name="Kaksonen A.H."/>
            <person name="Boxall N.J."/>
            <person name="Watkin E.L.J."/>
        </authorList>
    </citation>
    <scope>NUCLEOTIDE SEQUENCE [LARGE SCALE GENOMIC DNA]</scope>
    <source>
        <strain evidence="6">F5</strain>
    </source>
</reference>
<dbReference type="Gene3D" id="3.30.565.10">
    <property type="entry name" value="Histidine kinase-like ATPase, C-terminal domain"/>
    <property type="match status" value="1"/>
</dbReference>
<keyword evidence="3" id="KW-0597">Phosphoprotein</keyword>
<dbReference type="Gene3D" id="3.30.450.40">
    <property type="match status" value="1"/>
</dbReference>
<keyword evidence="6" id="KW-1185">Reference proteome</keyword>